<feature type="transmembrane region" description="Helical" evidence="2">
    <location>
        <begin position="42"/>
        <end position="62"/>
    </location>
</feature>
<dbReference type="GO" id="GO:0016020">
    <property type="term" value="C:membrane"/>
    <property type="evidence" value="ECO:0007669"/>
    <property type="project" value="UniProtKB-SubCell"/>
</dbReference>
<feature type="region of interest" description="Disordered" evidence="1">
    <location>
        <begin position="1"/>
        <end position="23"/>
    </location>
</feature>
<feature type="transmembrane region" description="Helical" evidence="2">
    <location>
        <begin position="206"/>
        <end position="223"/>
    </location>
</feature>
<evidence type="ECO:0000313" key="4">
    <source>
        <dbReference type="EMBL" id="QDU65699.1"/>
    </source>
</evidence>
<feature type="compositionally biased region" description="Basic and acidic residues" evidence="1">
    <location>
        <begin position="1"/>
        <end position="14"/>
    </location>
</feature>
<feature type="transmembrane region" description="Helical" evidence="2">
    <location>
        <begin position="93"/>
        <end position="115"/>
    </location>
</feature>
<feature type="transmembrane region" description="Helical" evidence="2">
    <location>
        <begin position="180"/>
        <end position="199"/>
    </location>
</feature>
<feature type="domain" description="Inositolphosphotransferase Aur1/Ipt1" evidence="3">
    <location>
        <begin position="99"/>
        <end position="243"/>
    </location>
</feature>
<sequence>MGASDRMEDDKQGDHGTSQSAREGASTFPWYGLRWRAQGSRWWAAIGLAVSGAIMATAYLSVNAFASARGVTAFDPASLFVIDGRSLDSRIPYLPWTVLVYTSVFYASFVLSVFAYPKTAAGARQLFALYSGLVAITLAACAVFLVWPAEMVLRHGAVGPRHTGSLHGLNLMLRAVDQPFNTWPCLHAAQSALIFLVVGRWSGRRSVIAALWVAWIALVLSTLTTKQHFLFDLLTGSLLAVGYWRWRLRR</sequence>
<dbReference type="EMBL" id="CP036287">
    <property type="protein sequence ID" value="QDU65699.1"/>
    <property type="molecule type" value="Genomic_DNA"/>
</dbReference>
<gene>
    <name evidence="4" type="ORF">Pla133_07640</name>
</gene>
<protein>
    <recommendedName>
        <fullName evidence="3">Inositolphosphotransferase Aur1/Ipt1 domain-containing protein</fullName>
    </recommendedName>
</protein>
<keyword evidence="5" id="KW-1185">Reference proteome</keyword>
<dbReference type="KEGG" id="pbap:Pla133_07640"/>
<accession>A0A518BFE0</accession>
<feature type="transmembrane region" description="Helical" evidence="2">
    <location>
        <begin position="127"/>
        <end position="147"/>
    </location>
</feature>
<dbReference type="RefSeq" id="WP_145062552.1">
    <property type="nucleotide sequence ID" value="NZ_CP036296.1"/>
</dbReference>
<evidence type="ECO:0000313" key="5">
    <source>
        <dbReference type="Proteomes" id="UP000316921"/>
    </source>
</evidence>
<dbReference type="Pfam" id="PF14378">
    <property type="entry name" value="PAP2_3"/>
    <property type="match status" value="1"/>
</dbReference>
<dbReference type="Proteomes" id="UP000316921">
    <property type="component" value="Chromosome"/>
</dbReference>
<organism evidence="4 5">
    <name type="scientific">Engelhardtia mirabilis</name>
    <dbReference type="NCBI Taxonomy" id="2528011"/>
    <lineage>
        <taxon>Bacteria</taxon>
        <taxon>Pseudomonadati</taxon>
        <taxon>Planctomycetota</taxon>
        <taxon>Planctomycetia</taxon>
        <taxon>Planctomycetia incertae sedis</taxon>
        <taxon>Engelhardtia</taxon>
    </lineage>
</organism>
<evidence type="ECO:0000259" key="3">
    <source>
        <dbReference type="Pfam" id="PF14378"/>
    </source>
</evidence>
<evidence type="ECO:0000256" key="2">
    <source>
        <dbReference type="SAM" id="Phobius"/>
    </source>
</evidence>
<dbReference type="AlphaFoldDB" id="A0A518BFE0"/>
<feature type="transmembrane region" description="Helical" evidence="2">
    <location>
        <begin position="229"/>
        <end position="246"/>
    </location>
</feature>
<keyword evidence="2" id="KW-0472">Membrane</keyword>
<proteinExistence type="predicted"/>
<dbReference type="InterPro" id="IPR026841">
    <property type="entry name" value="Aur1/Ipt1"/>
</dbReference>
<evidence type="ECO:0000256" key="1">
    <source>
        <dbReference type="SAM" id="MobiDB-lite"/>
    </source>
</evidence>
<keyword evidence="2" id="KW-1133">Transmembrane helix</keyword>
<keyword evidence="2" id="KW-0812">Transmembrane</keyword>
<reference evidence="4 5" key="1">
    <citation type="submission" date="2019-02" db="EMBL/GenBank/DDBJ databases">
        <title>Deep-cultivation of Planctomycetes and their phenomic and genomic characterization uncovers novel biology.</title>
        <authorList>
            <person name="Wiegand S."/>
            <person name="Jogler M."/>
            <person name="Boedeker C."/>
            <person name="Pinto D."/>
            <person name="Vollmers J."/>
            <person name="Rivas-Marin E."/>
            <person name="Kohn T."/>
            <person name="Peeters S.H."/>
            <person name="Heuer A."/>
            <person name="Rast P."/>
            <person name="Oberbeckmann S."/>
            <person name="Bunk B."/>
            <person name="Jeske O."/>
            <person name="Meyerdierks A."/>
            <person name="Storesund J.E."/>
            <person name="Kallscheuer N."/>
            <person name="Luecker S."/>
            <person name="Lage O.M."/>
            <person name="Pohl T."/>
            <person name="Merkel B.J."/>
            <person name="Hornburger P."/>
            <person name="Mueller R.-W."/>
            <person name="Bruemmer F."/>
            <person name="Labrenz M."/>
            <person name="Spormann A.M."/>
            <person name="Op den Camp H."/>
            <person name="Overmann J."/>
            <person name="Amann R."/>
            <person name="Jetten M.S.M."/>
            <person name="Mascher T."/>
            <person name="Medema M.H."/>
            <person name="Devos D.P."/>
            <person name="Kaster A.-K."/>
            <person name="Ovreas L."/>
            <person name="Rohde M."/>
            <person name="Galperin M.Y."/>
            <person name="Jogler C."/>
        </authorList>
    </citation>
    <scope>NUCLEOTIDE SEQUENCE [LARGE SCALE GENOMIC DNA]</scope>
    <source>
        <strain evidence="4 5">Pla133</strain>
    </source>
</reference>
<name>A0A518BFE0_9BACT</name>